<keyword evidence="1" id="KW-0812">Transmembrane</keyword>
<evidence type="ECO:0000256" key="1">
    <source>
        <dbReference type="SAM" id="Phobius"/>
    </source>
</evidence>
<evidence type="ECO:0008006" key="4">
    <source>
        <dbReference type="Google" id="ProtNLM"/>
    </source>
</evidence>
<evidence type="ECO:0000313" key="3">
    <source>
        <dbReference type="Proteomes" id="UP000037046"/>
    </source>
</evidence>
<keyword evidence="1" id="KW-0472">Membrane</keyword>
<keyword evidence="3" id="KW-1185">Reference proteome</keyword>
<dbReference type="InterPro" id="IPR011969">
    <property type="entry name" value="Clan_AA_Asp_peptidase_C"/>
</dbReference>
<protein>
    <recommendedName>
        <fullName evidence="4">Aspartyl protease family protein</fullName>
    </recommendedName>
</protein>
<dbReference type="CDD" id="cd05483">
    <property type="entry name" value="retropepsin_like_bacteria"/>
    <property type="match status" value="1"/>
</dbReference>
<keyword evidence="1" id="KW-1133">Transmembrane helix</keyword>
<name>A0A0L6CSJ2_9RHOB</name>
<feature type="transmembrane region" description="Helical" evidence="1">
    <location>
        <begin position="44"/>
        <end position="62"/>
    </location>
</feature>
<dbReference type="Gene3D" id="2.40.70.10">
    <property type="entry name" value="Acid Proteases"/>
    <property type="match status" value="1"/>
</dbReference>
<dbReference type="STRING" id="74031.SAMN04488077_11314"/>
<dbReference type="NCBIfam" id="TIGR02281">
    <property type="entry name" value="clan_AA_DTGA"/>
    <property type="match status" value="1"/>
</dbReference>
<dbReference type="EMBL" id="LGVV01000051">
    <property type="protein sequence ID" value="KNX40483.1"/>
    <property type="molecule type" value="Genomic_DNA"/>
</dbReference>
<reference evidence="3" key="1">
    <citation type="submission" date="2015-07" db="EMBL/GenBank/DDBJ databases">
        <title>Draft Genome Sequence of Roseovarius tolerans EL-164, a producer of N-Acylated Alanine Methyl Esters (NAMEs).</title>
        <authorList>
            <person name="Voget S."/>
            <person name="Bruns H."/>
            <person name="Wagner-Doebler I."/>
            <person name="Schulz S."/>
            <person name="Daniel R."/>
        </authorList>
    </citation>
    <scope>NUCLEOTIDE SEQUENCE [LARGE SCALE GENOMIC DNA]</scope>
    <source>
        <strain evidence="3">EL-164</strain>
    </source>
</reference>
<dbReference type="SUPFAM" id="SSF50630">
    <property type="entry name" value="Acid proteases"/>
    <property type="match status" value="1"/>
</dbReference>
<feature type="transmembrane region" description="Helical" evidence="1">
    <location>
        <begin position="12"/>
        <end position="32"/>
    </location>
</feature>
<dbReference type="Pfam" id="PF13975">
    <property type="entry name" value="gag-asp_proteas"/>
    <property type="match status" value="1"/>
</dbReference>
<gene>
    <name evidence="2" type="ORF">ROTO_29900</name>
</gene>
<dbReference type="InterPro" id="IPR034122">
    <property type="entry name" value="Retropepsin-like_bacterial"/>
</dbReference>
<proteinExistence type="predicted"/>
<evidence type="ECO:0000313" key="2">
    <source>
        <dbReference type="EMBL" id="KNX40483.1"/>
    </source>
</evidence>
<dbReference type="Proteomes" id="UP000037046">
    <property type="component" value="Unassembled WGS sequence"/>
</dbReference>
<dbReference type="InterPro" id="IPR021109">
    <property type="entry name" value="Peptidase_aspartic_dom_sf"/>
</dbReference>
<dbReference type="AlphaFoldDB" id="A0A0L6CSJ2"/>
<dbReference type="PATRIC" id="fig|74031.6.peg.3049"/>
<comment type="caution">
    <text evidence="2">The sequence shown here is derived from an EMBL/GenBank/DDBJ whole genome shotgun (WGS) entry which is preliminary data.</text>
</comment>
<organism evidence="2 3">
    <name type="scientific">Roseovarius tolerans</name>
    <dbReference type="NCBI Taxonomy" id="74031"/>
    <lineage>
        <taxon>Bacteria</taxon>
        <taxon>Pseudomonadati</taxon>
        <taxon>Pseudomonadota</taxon>
        <taxon>Alphaproteobacteria</taxon>
        <taxon>Rhodobacterales</taxon>
        <taxon>Roseobacteraceae</taxon>
        <taxon>Roseovarius</taxon>
    </lineage>
</organism>
<accession>A0A0L6CSJ2</accession>
<sequence length="199" mass="21917">MSAYIGIMQQIDFAHLTYLVILGSVLVLWFVVQNRDSIGKLMQQALIWVLIFVGAIAVVGLWDDIRQTVRPMQSVVSEDRIELPRAQDGHYYLTAQVNGEPIRFVVDTGASQIVLGQSDAERIGIDTGRLAYLGRAYTANGEVRTAPVRLKSVEVGPVRHEGVRAVVNEGEMSGSLLGMSYLQRFSSIEITGGKLVLTR</sequence>